<proteinExistence type="predicted"/>
<feature type="domain" description="DUF2229" evidence="1">
    <location>
        <begin position="4"/>
        <end position="225"/>
    </location>
</feature>
<sequence>MGSKIGVPRALLYHYYYPAWEEFFNRLGFEIVLSKPTNKEILNRGVKLAVDDLCLPFKIYYGHVLDIKDRVDFLFIPRLIALGDKNKVCPKFMGLPDMVRATLDNLPPVLEPVIDLKRGIFSLRKVSHYIGTRLKTNYWKTERAFWTALNKYRKYIKLMEQGYTPDESRKIINGQKIDKNKSKKDRGIRVGVLGHSYIIHDNQLSLGLINNLQKMGVEVITPEMISNNDLERAAELQSKKLFWLFNRHIMGAAYHLLFNYEKDIDGIIQITAFGCGPDSLVKELVNLKGKNNKNVSLLNLNVDEHSGEAGLLTRIEAFIDLIERKKGKNG</sequence>
<dbReference type="STRING" id="373903.Hore_07090"/>
<protein>
    <submittedName>
        <fullName evidence="2">Uncharacterized protein conserved in bacteria</fullName>
    </submittedName>
</protein>
<dbReference type="AlphaFoldDB" id="B8CVZ7"/>
<dbReference type="EMBL" id="CP001098">
    <property type="protein sequence ID" value="ACL69466.1"/>
    <property type="molecule type" value="Genomic_DNA"/>
</dbReference>
<dbReference type="OrthoDB" id="9780120at2"/>
<dbReference type="PANTHER" id="PTHR32329:SF2">
    <property type="entry name" value="BIFUNCTIONAL PROTEIN [INCLUDES 2-HYDROXYACYL-COA DEHYDRATASE (N-TER) AND ITS ACTIVATOR DOMAIN (C_TERM)"/>
    <property type="match status" value="1"/>
</dbReference>
<dbReference type="InterPro" id="IPR018709">
    <property type="entry name" value="CoA_activase_DUF2229"/>
</dbReference>
<dbReference type="HOGENOM" id="CLU_079876_0_0_9"/>
<organism evidence="2 3">
    <name type="scientific">Halothermothrix orenii (strain H 168 / OCM 544 / DSM 9562)</name>
    <dbReference type="NCBI Taxonomy" id="373903"/>
    <lineage>
        <taxon>Bacteria</taxon>
        <taxon>Bacillati</taxon>
        <taxon>Bacillota</taxon>
        <taxon>Clostridia</taxon>
        <taxon>Halanaerobiales</taxon>
        <taxon>Halothermotrichaceae</taxon>
        <taxon>Halothermothrix</taxon>
    </lineage>
</organism>
<dbReference type="InterPro" id="IPR051805">
    <property type="entry name" value="Dehydratase_Activator_Redct"/>
</dbReference>
<evidence type="ECO:0000313" key="2">
    <source>
        <dbReference type="EMBL" id="ACL69466.1"/>
    </source>
</evidence>
<dbReference type="RefSeq" id="WP_012635654.1">
    <property type="nucleotide sequence ID" value="NC_011899.1"/>
</dbReference>
<name>B8CVZ7_HALOH</name>
<evidence type="ECO:0000259" key="1">
    <source>
        <dbReference type="Pfam" id="PF09989"/>
    </source>
</evidence>
<gene>
    <name evidence="2" type="ordered locus">Hore_07090</name>
</gene>
<keyword evidence="3" id="KW-1185">Reference proteome</keyword>
<dbReference type="Gene3D" id="3.40.50.11900">
    <property type="match status" value="1"/>
</dbReference>
<reference evidence="2 3" key="1">
    <citation type="journal article" date="2009" name="PLoS ONE">
        <title>Genome analysis of the anaerobic thermohalophilic bacterium Halothermothrix orenii.</title>
        <authorList>
            <person name="Mavromatis K."/>
            <person name="Ivanova N."/>
            <person name="Anderson I."/>
            <person name="Lykidis A."/>
            <person name="Hooper S.D."/>
            <person name="Sun H."/>
            <person name="Kunin V."/>
            <person name="Lapidus A."/>
            <person name="Hugenholtz P."/>
            <person name="Patel B."/>
            <person name="Kyrpides N.C."/>
        </authorList>
    </citation>
    <scope>NUCLEOTIDE SEQUENCE [LARGE SCALE GENOMIC DNA]</scope>
    <source>
        <strain evidence="3">H 168 / OCM 544 / DSM 9562</strain>
    </source>
</reference>
<evidence type="ECO:0000313" key="3">
    <source>
        <dbReference type="Proteomes" id="UP000000719"/>
    </source>
</evidence>
<accession>B8CVZ7</accession>
<dbReference type="eggNOG" id="COG3580">
    <property type="taxonomic scope" value="Bacteria"/>
</dbReference>
<dbReference type="Proteomes" id="UP000000719">
    <property type="component" value="Chromosome"/>
</dbReference>
<dbReference type="Pfam" id="PF09989">
    <property type="entry name" value="DUF2229"/>
    <property type="match status" value="1"/>
</dbReference>
<dbReference type="KEGG" id="hor:Hore_07090"/>
<dbReference type="PANTHER" id="PTHR32329">
    <property type="entry name" value="BIFUNCTIONAL PROTEIN [INCLUDES 2-HYDROXYACYL-COA DEHYDRATASE (N-TER) AND ITS ACTIVATOR DOMAIN (C_TERM)-RELATED"/>
    <property type="match status" value="1"/>
</dbReference>